<keyword evidence="2" id="KW-0812">Transmembrane</keyword>
<feature type="transmembrane region" description="Helical" evidence="2">
    <location>
        <begin position="53"/>
        <end position="74"/>
    </location>
</feature>
<organism evidence="3">
    <name type="scientific">uncultured Chloroflexota bacterium</name>
    <dbReference type="NCBI Taxonomy" id="166587"/>
    <lineage>
        <taxon>Bacteria</taxon>
        <taxon>Bacillati</taxon>
        <taxon>Chloroflexota</taxon>
        <taxon>environmental samples</taxon>
    </lineage>
</organism>
<keyword evidence="2" id="KW-0472">Membrane</keyword>
<sequence length="94" mass="9902">MSGGNPDAAHGTGTAGAEAPRRRRPDRPPTVPLSEFGKEPPPPPRVQLTHRQIATYSAVTLAVLLIVGIIAVQVGNASSSYWSRAGCIDARRTC</sequence>
<protein>
    <submittedName>
        <fullName evidence="3">Uncharacterized protein</fullName>
    </submittedName>
</protein>
<dbReference type="EMBL" id="CADCTC010000122">
    <property type="protein sequence ID" value="CAA9249440.1"/>
    <property type="molecule type" value="Genomic_DNA"/>
</dbReference>
<gene>
    <name evidence="3" type="ORF">AVDCRST_MAG77-2094</name>
</gene>
<feature type="region of interest" description="Disordered" evidence="1">
    <location>
        <begin position="1"/>
        <end position="46"/>
    </location>
</feature>
<evidence type="ECO:0000313" key="3">
    <source>
        <dbReference type="EMBL" id="CAA9249440.1"/>
    </source>
</evidence>
<evidence type="ECO:0000256" key="2">
    <source>
        <dbReference type="SAM" id="Phobius"/>
    </source>
</evidence>
<keyword evidence="2" id="KW-1133">Transmembrane helix</keyword>
<name>A0A6J4IDL5_9CHLR</name>
<evidence type="ECO:0000256" key="1">
    <source>
        <dbReference type="SAM" id="MobiDB-lite"/>
    </source>
</evidence>
<reference evidence="3" key="1">
    <citation type="submission" date="2020-02" db="EMBL/GenBank/DDBJ databases">
        <authorList>
            <person name="Meier V. D."/>
        </authorList>
    </citation>
    <scope>NUCLEOTIDE SEQUENCE</scope>
    <source>
        <strain evidence="3">AVDCRST_MAG77</strain>
    </source>
</reference>
<feature type="compositionally biased region" description="Low complexity" evidence="1">
    <location>
        <begin position="8"/>
        <end position="18"/>
    </location>
</feature>
<dbReference type="AlphaFoldDB" id="A0A6J4IDL5"/>
<accession>A0A6J4IDL5</accession>
<proteinExistence type="predicted"/>